<gene>
    <name evidence="2" type="ORF">BaRGS_00021599</name>
</gene>
<proteinExistence type="predicted"/>
<evidence type="ECO:0000313" key="3">
    <source>
        <dbReference type="Proteomes" id="UP001519460"/>
    </source>
</evidence>
<name>A0ABD0KJ71_9CAEN</name>
<evidence type="ECO:0000256" key="1">
    <source>
        <dbReference type="SAM" id="MobiDB-lite"/>
    </source>
</evidence>
<feature type="region of interest" description="Disordered" evidence="1">
    <location>
        <begin position="28"/>
        <end position="69"/>
    </location>
</feature>
<feature type="compositionally biased region" description="Basic and acidic residues" evidence="1">
    <location>
        <begin position="45"/>
        <end position="58"/>
    </location>
</feature>
<dbReference type="Proteomes" id="UP001519460">
    <property type="component" value="Unassembled WGS sequence"/>
</dbReference>
<sequence>MWLLLFYSAPLAGDQTTKKPDGVHMAAEERDWISDSGYQNEEESLQTREFSDQSKEQSRQQLITGPVPSNRLCPAWQNYRRLSSDQNPLPAVSVV</sequence>
<dbReference type="EMBL" id="JACVVK020000169">
    <property type="protein sequence ID" value="KAK7487104.1"/>
    <property type="molecule type" value="Genomic_DNA"/>
</dbReference>
<reference evidence="2 3" key="1">
    <citation type="journal article" date="2023" name="Sci. Data">
        <title>Genome assembly of the Korean intertidal mud-creeper Batillaria attramentaria.</title>
        <authorList>
            <person name="Patra A.K."/>
            <person name="Ho P.T."/>
            <person name="Jun S."/>
            <person name="Lee S.J."/>
            <person name="Kim Y."/>
            <person name="Won Y.J."/>
        </authorList>
    </citation>
    <scope>NUCLEOTIDE SEQUENCE [LARGE SCALE GENOMIC DNA]</scope>
    <source>
        <strain evidence="2">Wonlab-2016</strain>
    </source>
</reference>
<organism evidence="2 3">
    <name type="scientific">Batillaria attramentaria</name>
    <dbReference type="NCBI Taxonomy" id="370345"/>
    <lineage>
        <taxon>Eukaryota</taxon>
        <taxon>Metazoa</taxon>
        <taxon>Spiralia</taxon>
        <taxon>Lophotrochozoa</taxon>
        <taxon>Mollusca</taxon>
        <taxon>Gastropoda</taxon>
        <taxon>Caenogastropoda</taxon>
        <taxon>Sorbeoconcha</taxon>
        <taxon>Cerithioidea</taxon>
        <taxon>Batillariidae</taxon>
        <taxon>Batillaria</taxon>
    </lineage>
</organism>
<evidence type="ECO:0000313" key="2">
    <source>
        <dbReference type="EMBL" id="KAK7487104.1"/>
    </source>
</evidence>
<dbReference type="AlphaFoldDB" id="A0ABD0KJ71"/>
<keyword evidence="3" id="KW-1185">Reference proteome</keyword>
<comment type="caution">
    <text evidence="2">The sequence shown here is derived from an EMBL/GenBank/DDBJ whole genome shotgun (WGS) entry which is preliminary data.</text>
</comment>
<protein>
    <submittedName>
        <fullName evidence="2">Uncharacterized protein</fullName>
    </submittedName>
</protein>
<accession>A0ABD0KJ71</accession>